<dbReference type="InterPro" id="IPR011335">
    <property type="entry name" value="Restrct_endonuc-II-like"/>
</dbReference>
<protein>
    <recommendedName>
        <fullName evidence="2">UPF0102 protein LQ327_27510</fullName>
    </recommendedName>
</protein>
<dbReference type="CDD" id="cd20736">
    <property type="entry name" value="PoNe_Nuclease"/>
    <property type="match status" value="1"/>
</dbReference>
<comment type="similarity">
    <text evidence="1 2">Belongs to the UPF0102 family.</text>
</comment>
<dbReference type="PANTHER" id="PTHR34039">
    <property type="entry name" value="UPF0102 PROTEIN YRAN"/>
    <property type="match status" value="1"/>
</dbReference>
<evidence type="ECO:0000313" key="4">
    <source>
        <dbReference type="Proteomes" id="UP001199469"/>
    </source>
</evidence>
<sequence>MHRAPRASDELGRTGEQVAVEHLVARGLVVLARNWRRREGELDVVATDGRSLVVCEVKTRSGVGYGLPVEAVTRAKAARIRRLAQQWLAESRARWVEVRFDVVAVLLVPGRTPEIEHYEGAF</sequence>
<dbReference type="NCBIfam" id="NF009154">
    <property type="entry name" value="PRK12497.3-3"/>
    <property type="match status" value="1"/>
</dbReference>
<evidence type="ECO:0000256" key="2">
    <source>
        <dbReference type="HAMAP-Rule" id="MF_00048"/>
    </source>
</evidence>
<dbReference type="InterPro" id="IPR011856">
    <property type="entry name" value="tRNA_endonuc-like_dom_sf"/>
</dbReference>
<dbReference type="Proteomes" id="UP001199469">
    <property type="component" value="Unassembled WGS sequence"/>
</dbReference>
<evidence type="ECO:0000313" key="3">
    <source>
        <dbReference type="EMBL" id="MCD2197125.1"/>
    </source>
</evidence>
<accession>A0ABS8PFS8</accession>
<evidence type="ECO:0000256" key="1">
    <source>
        <dbReference type="ARBA" id="ARBA00006738"/>
    </source>
</evidence>
<dbReference type="NCBIfam" id="NF009150">
    <property type="entry name" value="PRK12497.1-3"/>
    <property type="match status" value="1"/>
</dbReference>
<name>A0ABS8PFS8_9PSEU</name>
<dbReference type="PANTHER" id="PTHR34039:SF1">
    <property type="entry name" value="UPF0102 PROTEIN YRAN"/>
    <property type="match status" value="1"/>
</dbReference>
<reference evidence="3 4" key="1">
    <citation type="submission" date="2021-11" db="EMBL/GenBank/DDBJ databases">
        <title>Draft genome sequence of Actinomycetospora sp. SF1 isolated from the rhizosphere soil.</title>
        <authorList>
            <person name="Duangmal K."/>
            <person name="Chantavorakit T."/>
        </authorList>
    </citation>
    <scope>NUCLEOTIDE SEQUENCE [LARGE SCALE GENOMIC DNA]</scope>
    <source>
        <strain evidence="3 4">TBRC 5722</strain>
    </source>
</reference>
<keyword evidence="4" id="KW-1185">Reference proteome</keyword>
<comment type="caution">
    <text evidence="3">The sequence shown here is derived from an EMBL/GenBank/DDBJ whole genome shotgun (WGS) entry which is preliminary data.</text>
</comment>
<dbReference type="NCBIfam" id="TIGR00252">
    <property type="entry name" value="YraN family protein"/>
    <property type="match status" value="1"/>
</dbReference>
<dbReference type="HAMAP" id="MF_00048">
    <property type="entry name" value="UPF0102"/>
    <property type="match status" value="1"/>
</dbReference>
<dbReference type="Pfam" id="PF02021">
    <property type="entry name" value="UPF0102"/>
    <property type="match status" value="1"/>
</dbReference>
<dbReference type="SUPFAM" id="SSF52980">
    <property type="entry name" value="Restriction endonuclease-like"/>
    <property type="match status" value="1"/>
</dbReference>
<organism evidence="3 4">
    <name type="scientific">Actinomycetospora endophytica</name>
    <dbReference type="NCBI Taxonomy" id="2291215"/>
    <lineage>
        <taxon>Bacteria</taxon>
        <taxon>Bacillati</taxon>
        <taxon>Actinomycetota</taxon>
        <taxon>Actinomycetes</taxon>
        <taxon>Pseudonocardiales</taxon>
        <taxon>Pseudonocardiaceae</taxon>
        <taxon>Actinomycetospora</taxon>
    </lineage>
</organism>
<gene>
    <name evidence="3" type="ORF">LQ327_27510</name>
</gene>
<dbReference type="InterPro" id="IPR003509">
    <property type="entry name" value="UPF0102_YraN-like"/>
</dbReference>
<dbReference type="EMBL" id="JAJNDB010000007">
    <property type="protein sequence ID" value="MCD2197125.1"/>
    <property type="molecule type" value="Genomic_DNA"/>
</dbReference>
<proteinExistence type="inferred from homology"/>
<dbReference type="Gene3D" id="3.40.1350.10">
    <property type="match status" value="1"/>
</dbReference>